<dbReference type="Proteomes" id="UP000635477">
    <property type="component" value="Unassembled WGS sequence"/>
</dbReference>
<reference evidence="1" key="2">
    <citation type="submission" date="2020-05" db="EMBL/GenBank/DDBJ databases">
        <authorList>
            <person name="Kim H.-S."/>
            <person name="Proctor R.H."/>
            <person name="Brown D.W."/>
        </authorList>
    </citation>
    <scope>NUCLEOTIDE SEQUENCE</scope>
    <source>
        <strain evidence="1">NRRL 22465</strain>
    </source>
</reference>
<sequence length="329" mass="36973">MNNHHLTKPSCYSMYNMNTKYTRTSKGRSPDLDFVAPFKDKGRIEVMTGLTGAGGECIRIIRGDSSDPRLCDIVLVPFRHIEQAVIIPGSSQDGPCATDGLFQVLIVPTAATGASAAKKRYPQIIRFSWPDREVDDQGHVRRETDKDASMYLAAVKTTLNQQLVAYYKQVIVYTREEQAQGQPPMFNLSANNTSASESHVERGQGSFFFLPTGILWLGESAFYLTFDSFNYFMLIFCKDAASKTAENDCPTVAMDLLVQVSEPYYQAKNERSEQAMLNFSDVPDYSSVARKIQNYAWRTTSRPTGWRRGSTTTQRTSSCLAFRTWGMAR</sequence>
<comment type="caution">
    <text evidence="1">The sequence shown here is derived from an EMBL/GenBank/DDBJ whole genome shotgun (WGS) entry which is preliminary data.</text>
</comment>
<name>A0A8H4UJM1_9HYPO</name>
<reference evidence="1" key="1">
    <citation type="journal article" date="2020" name="BMC Genomics">
        <title>Correction to: Identification and distribution of gene clusters required for synthesis of sphingolipid metabolism inhibitors in diverse species of the filamentous fungus Fusarium.</title>
        <authorList>
            <person name="Kim H.S."/>
            <person name="Lohmar J.M."/>
            <person name="Busman M."/>
            <person name="Brown D.W."/>
            <person name="Naumann T.A."/>
            <person name="Divon H.H."/>
            <person name="Lysoe E."/>
            <person name="Uhlig S."/>
            <person name="Proctor R.H."/>
        </authorList>
    </citation>
    <scope>NUCLEOTIDE SEQUENCE</scope>
    <source>
        <strain evidence="1">NRRL 22465</strain>
    </source>
</reference>
<proteinExistence type="predicted"/>
<protein>
    <submittedName>
        <fullName evidence="1">Uncharacterized protein</fullName>
    </submittedName>
</protein>
<gene>
    <name evidence="1" type="ORF">FZEAL_5881</name>
</gene>
<dbReference type="OrthoDB" id="5404489at2759"/>
<accession>A0A8H4UJM1</accession>
<dbReference type="EMBL" id="JABEYC010000428">
    <property type="protein sequence ID" value="KAF4977620.1"/>
    <property type="molecule type" value="Genomic_DNA"/>
</dbReference>
<evidence type="ECO:0000313" key="1">
    <source>
        <dbReference type="EMBL" id="KAF4977620.1"/>
    </source>
</evidence>
<keyword evidence="2" id="KW-1185">Reference proteome</keyword>
<evidence type="ECO:0000313" key="2">
    <source>
        <dbReference type="Proteomes" id="UP000635477"/>
    </source>
</evidence>
<organism evidence="1 2">
    <name type="scientific">Fusarium zealandicum</name>
    <dbReference type="NCBI Taxonomy" id="1053134"/>
    <lineage>
        <taxon>Eukaryota</taxon>
        <taxon>Fungi</taxon>
        <taxon>Dikarya</taxon>
        <taxon>Ascomycota</taxon>
        <taxon>Pezizomycotina</taxon>
        <taxon>Sordariomycetes</taxon>
        <taxon>Hypocreomycetidae</taxon>
        <taxon>Hypocreales</taxon>
        <taxon>Nectriaceae</taxon>
        <taxon>Fusarium</taxon>
        <taxon>Fusarium staphyleae species complex</taxon>
    </lineage>
</organism>
<dbReference type="AlphaFoldDB" id="A0A8H4UJM1"/>